<dbReference type="InterPro" id="IPR038253">
    <property type="entry name" value="SRP68_N_sf"/>
</dbReference>
<protein>
    <recommendedName>
        <fullName evidence="9">Signal recognition particle subunit SRP68</fullName>
    </recommendedName>
</protein>
<comment type="similarity">
    <text evidence="3">Belongs to the SRP68 family.</text>
</comment>
<gene>
    <name evidence="10" type="ORF">MERGE_002697</name>
</gene>
<comment type="subcellular location">
    <subcellularLocation>
        <location evidence="1">Cytoplasm</location>
    </subcellularLocation>
    <subcellularLocation>
        <location evidence="2">Nucleus</location>
        <location evidence="2">Nucleolus</location>
    </subcellularLocation>
</comment>
<keyword evidence="11" id="KW-1185">Reference proteome</keyword>
<keyword evidence="8" id="KW-0687">Ribonucleoprotein</keyword>
<evidence type="ECO:0000256" key="1">
    <source>
        <dbReference type="ARBA" id="ARBA00004496"/>
    </source>
</evidence>
<dbReference type="GO" id="GO:0030942">
    <property type="term" value="F:endoplasmic reticulum signal peptide binding"/>
    <property type="evidence" value="ECO:0007669"/>
    <property type="project" value="InterPro"/>
</dbReference>
<name>A0A899G9Y3_9ASCO</name>
<dbReference type="GO" id="GO:0008312">
    <property type="term" value="F:7S RNA binding"/>
    <property type="evidence" value="ECO:0007669"/>
    <property type="project" value="InterPro"/>
</dbReference>
<evidence type="ECO:0000313" key="11">
    <source>
        <dbReference type="Proteomes" id="UP000663699"/>
    </source>
</evidence>
<dbReference type="EMBL" id="CP054537">
    <property type="protein sequence ID" value="QSL65387.1"/>
    <property type="molecule type" value="Genomic_DNA"/>
</dbReference>
<evidence type="ECO:0000256" key="3">
    <source>
        <dbReference type="ARBA" id="ARBA00009352"/>
    </source>
</evidence>
<accession>A0A899G9Y3</accession>
<evidence type="ECO:0000256" key="4">
    <source>
        <dbReference type="ARBA" id="ARBA00022490"/>
    </source>
</evidence>
<dbReference type="PANTHER" id="PTHR12860:SF0">
    <property type="entry name" value="SIGNAL RECOGNITION PARTICLE SUBUNIT SRP68"/>
    <property type="match status" value="1"/>
</dbReference>
<keyword evidence="5" id="KW-0694">RNA-binding</keyword>
<organism evidence="10 11">
    <name type="scientific">Pneumocystis wakefieldiae</name>
    <dbReference type="NCBI Taxonomy" id="38082"/>
    <lineage>
        <taxon>Eukaryota</taxon>
        <taxon>Fungi</taxon>
        <taxon>Dikarya</taxon>
        <taxon>Ascomycota</taxon>
        <taxon>Taphrinomycotina</taxon>
        <taxon>Pneumocystomycetes</taxon>
        <taxon>Pneumocystaceae</taxon>
        <taxon>Pneumocystis</taxon>
    </lineage>
</organism>
<dbReference type="GO" id="GO:0005786">
    <property type="term" value="C:signal recognition particle, endoplasmic reticulum targeting"/>
    <property type="evidence" value="ECO:0007669"/>
    <property type="project" value="UniProtKB-KW"/>
</dbReference>
<dbReference type="GO" id="GO:0005730">
    <property type="term" value="C:nucleolus"/>
    <property type="evidence" value="ECO:0007669"/>
    <property type="project" value="UniProtKB-SubCell"/>
</dbReference>
<evidence type="ECO:0000256" key="8">
    <source>
        <dbReference type="ARBA" id="ARBA00023274"/>
    </source>
</evidence>
<proteinExistence type="inferred from homology"/>
<dbReference type="Gene3D" id="1.10.3450.40">
    <property type="entry name" value="Signal recognition particle, SRP68 subunit, RNA-binding domain"/>
    <property type="match status" value="1"/>
</dbReference>
<dbReference type="OrthoDB" id="10255118at2759"/>
<evidence type="ECO:0000256" key="9">
    <source>
        <dbReference type="ARBA" id="ARBA00029498"/>
    </source>
</evidence>
<evidence type="ECO:0000256" key="7">
    <source>
        <dbReference type="ARBA" id="ARBA00023242"/>
    </source>
</evidence>
<evidence type="ECO:0000256" key="2">
    <source>
        <dbReference type="ARBA" id="ARBA00004604"/>
    </source>
</evidence>
<evidence type="ECO:0000313" key="10">
    <source>
        <dbReference type="EMBL" id="QSL65387.1"/>
    </source>
</evidence>
<dbReference type="InterPro" id="IPR026258">
    <property type="entry name" value="SRP68"/>
</dbReference>
<keyword evidence="7" id="KW-0539">Nucleus</keyword>
<evidence type="ECO:0000256" key="6">
    <source>
        <dbReference type="ARBA" id="ARBA00023135"/>
    </source>
</evidence>
<dbReference type="GO" id="GO:0006614">
    <property type="term" value="P:SRP-dependent cotranslational protein targeting to membrane"/>
    <property type="evidence" value="ECO:0007669"/>
    <property type="project" value="InterPro"/>
</dbReference>
<dbReference type="AlphaFoldDB" id="A0A899G9Y3"/>
<keyword evidence="6" id="KW-0733">Signal recognition particle</keyword>
<reference evidence="10" key="1">
    <citation type="submission" date="2020-06" db="EMBL/GenBank/DDBJ databases">
        <title>Genomes of multiple members of Pneumocystis genus reveal paths to human pathogen Pneumocystis jirovecii.</title>
        <authorList>
            <person name="Cisse O.H."/>
            <person name="Ma L."/>
            <person name="Dekker J."/>
            <person name="Khil P."/>
            <person name="Jo J."/>
            <person name="Brenchley J."/>
            <person name="Blair R."/>
            <person name="Pahar B."/>
            <person name="Chabe M."/>
            <person name="Van Rompay K.A."/>
            <person name="Keesler R."/>
            <person name="Sukura A."/>
            <person name="Hirsch V."/>
            <person name="Kutty G."/>
            <person name="Liu Y."/>
            <person name="Peng L."/>
            <person name="Chen J."/>
            <person name="Song J."/>
            <person name="Weissenbacher-Lang C."/>
            <person name="Xu J."/>
            <person name="Upham N.S."/>
            <person name="Stajich J.E."/>
            <person name="Cuomo C.A."/>
            <person name="Cushion M.T."/>
            <person name="Kovacs J.A."/>
        </authorList>
    </citation>
    <scope>NUCLEOTIDE SEQUENCE</scope>
    <source>
        <strain evidence="10">2A</strain>
    </source>
</reference>
<evidence type="ECO:0000256" key="5">
    <source>
        <dbReference type="ARBA" id="ARBA00022884"/>
    </source>
</evidence>
<dbReference type="InterPro" id="IPR034652">
    <property type="entry name" value="SRP68-RBD"/>
</dbReference>
<keyword evidence="4" id="KW-0963">Cytoplasm</keyword>
<dbReference type="Proteomes" id="UP000663699">
    <property type="component" value="Chromosome 6"/>
</dbReference>
<sequence length="542" mass="63456">MTQIGALLLSIKLQYDHGIYIKDYSLYNKYCKKKLSHLSKLLGIHQINRKYLKNNELDGNPIYHDFLVINSEQAWAYAMQLKTRNKNYKKTKSNRRRIIRRLSKAYQFAYHLSKIIDQQPSMLRLQALGYLSIKKGQLAFESGRWGQSLKSLSEARIILEVIHENKDCQSHVKELILSIERNIRYCAYQEKIHSDDIFYLSQKNTLNNKPLTSFIKSFNSEILERKSKANSFIISKIEWRGHTSHIQDPDIAISLSYVQDLHRSIQNKTFTNYSEKKEQYNKLLSAYAEVENITKRAIEESERSGIEDRTQDLYITYSYITYNYIIEKIKYDLQTISELSINSLNGNIKQYIICKLVKLYDNILQNLNTISELSGISNDFNFLQVIKLEKYYFKSQRCLAISISYFLLLDYRSALVLAIRCYDYLSKISLSYNKETIFITVDKLVELKKDIDAKISRYSAFLCLNISKTDKEEPSLKVSTLEAVDNNHQTHNLSTLASFPSKLESLFCKPFFFDIAYNYIDYKEHTEQSANKGSFFKSFLGK</sequence>
<dbReference type="CDD" id="cd15481">
    <property type="entry name" value="SRP68-RBD"/>
    <property type="match status" value="1"/>
</dbReference>
<dbReference type="PANTHER" id="PTHR12860">
    <property type="entry name" value="SIGNAL RECOGNITION PARTICLE 68 KDA PROTEIN"/>
    <property type="match status" value="1"/>
</dbReference>
<dbReference type="GO" id="GO:0005047">
    <property type="term" value="F:signal recognition particle binding"/>
    <property type="evidence" value="ECO:0007669"/>
    <property type="project" value="InterPro"/>
</dbReference>
<dbReference type="PIRSF" id="PIRSF038995">
    <property type="entry name" value="SRP68"/>
    <property type="match status" value="1"/>
</dbReference>
<dbReference type="Pfam" id="PF16969">
    <property type="entry name" value="SRP68"/>
    <property type="match status" value="1"/>
</dbReference>